<reference evidence="2 3" key="1">
    <citation type="submission" date="2018-01" db="EMBL/GenBank/DDBJ databases">
        <title>G. obscuriglobus.</title>
        <authorList>
            <person name="Franke J."/>
            <person name="Blomberg W."/>
            <person name="Selmecki A."/>
        </authorList>
    </citation>
    <scope>NUCLEOTIDE SEQUENCE [LARGE SCALE GENOMIC DNA]</scope>
    <source>
        <strain evidence="2 3">DSM 5831</strain>
    </source>
</reference>
<proteinExistence type="predicted"/>
<feature type="domain" description="Glycosyltransferase subfamily 4-like N-terminal" evidence="1">
    <location>
        <begin position="27"/>
        <end position="207"/>
    </location>
</feature>
<gene>
    <name evidence="2" type="ORF">C1280_25780</name>
</gene>
<dbReference type="Proteomes" id="UP000245802">
    <property type="component" value="Chromosome"/>
</dbReference>
<dbReference type="EMBL" id="CP025958">
    <property type="protein sequence ID" value="AWM42390.1"/>
    <property type="molecule type" value="Genomic_DNA"/>
</dbReference>
<dbReference type="SUPFAM" id="SSF53756">
    <property type="entry name" value="UDP-Glycosyltransferase/glycogen phosphorylase"/>
    <property type="match status" value="1"/>
</dbReference>
<protein>
    <recommendedName>
        <fullName evidence="1">Glycosyltransferase subfamily 4-like N-terminal domain-containing protein</fullName>
    </recommendedName>
</protein>
<evidence type="ECO:0000259" key="1">
    <source>
        <dbReference type="Pfam" id="PF13439"/>
    </source>
</evidence>
<dbReference type="InterPro" id="IPR028098">
    <property type="entry name" value="Glyco_trans_4-like_N"/>
</dbReference>
<keyword evidence="3" id="KW-1185">Reference proteome</keyword>
<dbReference type="AlphaFoldDB" id="A0A2Z3HLM5"/>
<accession>A0A2Z3HLM5</accession>
<dbReference type="OrthoDB" id="9794575at2"/>
<name>A0A2Z3HLM5_9BACT</name>
<dbReference type="GO" id="GO:0016757">
    <property type="term" value="F:glycosyltransferase activity"/>
    <property type="evidence" value="ECO:0007669"/>
    <property type="project" value="UniProtKB-ARBA"/>
</dbReference>
<evidence type="ECO:0000313" key="2">
    <source>
        <dbReference type="EMBL" id="AWM42390.1"/>
    </source>
</evidence>
<dbReference type="Pfam" id="PF13439">
    <property type="entry name" value="Glyco_transf_4"/>
    <property type="match status" value="1"/>
</dbReference>
<evidence type="ECO:0000313" key="3">
    <source>
        <dbReference type="Proteomes" id="UP000245802"/>
    </source>
</evidence>
<sequence length="439" mass="47696">MMRRVLIVSPHFPPVNAPDCQRVRMALPHLREFGWDAHVLAVDPSGVEGFLDPDLARTLPAGQAVTRVPAVPAWLTRAVGFGGLWLRAGRRLAAAGAELLRRERFDLVFFSTTIFSAMKLGPRWLRRFGVPYVIDLQDPWVSDYYSRTGTPPPGGRLRYALAQWGARRAEPTVVRHAGHVATVSPAYADTLRARYPDVPAERYTVLPFAAAASDFQVVAERKIEHGLFDPADGLRHWVYLGRGGADLAPALRGLFGAFAAVRRSDARADRVRMHFVGTSYAKKGLARESVRPLARAAGLAAVVTEQTDRLPYLRGVSLLRAAGALLVVGSDDPSYSASKVYPYIMARRPLLAVLHENSPAAAVITACRAGEVVPFASGESTEALAARLAPALGRLLAATGTEPPTDWAAFAPYTAREMTRVLCRAFDSALPSPHRTGPR</sequence>
<organism evidence="2 3">
    <name type="scientific">Gemmata obscuriglobus</name>
    <dbReference type="NCBI Taxonomy" id="114"/>
    <lineage>
        <taxon>Bacteria</taxon>
        <taxon>Pseudomonadati</taxon>
        <taxon>Planctomycetota</taxon>
        <taxon>Planctomycetia</taxon>
        <taxon>Gemmatales</taxon>
        <taxon>Gemmataceae</taxon>
        <taxon>Gemmata</taxon>
    </lineage>
</organism>
<dbReference type="Gene3D" id="3.40.50.2000">
    <property type="entry name" value="Glycogen Phosphorylase B"/>
    <property type="match status" value="1"/>
</dbReference>
<dbReference type="KEGG" id="gog:C1280_25780"/>